<feature type="region of interest" description="Disordered" evidence="1">
    <location>
        <begin position="546"/>
        <end position="565"/>
    </location>
</feature>
<sequence>MAYDTLRKLSILIFITTIIGTIYYWILKMEEEMYFTMYIGGSLTLLFLTLSFHRNRTRENAVLFSIVRHSKYAKKMIAKDRSVKTYGMDESLDAEGNIIFFTENASSKKPSSSQGLMFNTASALTAASVFMDLPFSDAVEICCKKFKLDGDNKLKIISKAGIEYVRIIDGWYTPGPYRQSIYKNNTELCIYDDLCKDTLYSSIINFIWYVSMILLLLVIIKTASFIVRLFKTPIRTETKEYTNSIVIGIDHEYDTNDEGFGASDKLLLPTMNKNKKSNERMLIASMAKEDRNKKSIGNNMELRSIKITKNIYVSKFRLAIVIAYLGLLMLVYNYADSKFNFVAMADSDHDSELDTYSYYINDKQVNNIDVLALLIKTSAIDTRYIKNIMKKINNNTSDIEKTRSKRDVDNIGVHDPVEEEKDRKDLDDFEVGIPDLIKALSLGERDVEKLNKTLVGNNPNSISINTIEYLNETEGEGRLEGFVDIDNDNKKATLSGSPKVISMVLTKDKPEFKEFKVDMKVRKPREGDAMEGFAGKKEGYVKEEIKGDKTKIPSNPDEGSRGTDNMNTLLDELETGTETIGNNALESILNSIYDDGVLLDEDAIVDLTCIYDEVLYLTTGNLKSRCIIDNNIKGKILLPENNTDYDVTAIDEICRSVYNINLARLGFPTCFLDCAEGKNKCKVVYRPNVDNDVPEVRLNDVACEASRSVPNPTYEEFKIYIDTDEKKRVKKSVVDAKGNIIEFDARKNSEYMKKIKMTIKELDKTIQEQEDYAFEHNQGVSHGLNLGYQIKVPASKINGETLAIKRKTAKDKIFAENWLRDTNQNTKPATQAKSQQSTAKQEKIKVNDIKNNNGEEKPKVLTVNMKSRIVGFGEGTYVTDNYFTQFDDIFSGSVLIAENAELDTSCATQYSDRYKYAACSKGRRQVISCEPDLWGAFTFGNTFKCRTPDKFEGGKMPNWRKSNPKIDYTIPDKKESRDLKMNEQQTTFKMGDITVSGTAEILWGRSYQDNIQQIGSLKYFVYSFVVKLVVKSISDSSYGFVRLWDMEINKVNRWKSRTFDEHYTLYKDGPMATSNMTRLIPESIIEILYLEEPGIGDDMLQDRSRLNMVLKADIFDSNMVKMTRTSQPCLPSPTKPCEYIIPIYYAIRLYGPAKLKVKVFEISIEEIAFSKDVCSSVNAISVNNICYMFDETQSSTEVMVGGYPWTEMSAIILDRWTSPMEIPSFYLNHPKVGSGQYLSKVSTTANIGFFSIKGKCDNTYYEESILKCDGYNAASLDMVEYSTFHRPLTSLPSCSIKKQNNKNNKKIIQCITQDTTRFTVCNHNVARKYKFNKECKTIITKKLIMDMDDQIGISIKTPMVAYQFQQGKSINYGKIHYIIECWHRSTIAVSILILLSGIGYVLFILHLICILLGYINSYNIGVLLRKLNMAWLFGKRNTIRCLICKQMIFNQIEKNKHTLCCKRLLCPYCITTNIDDNLCALSFKNRNSYREHAKIHHNIRVNPYSGYINVRRNRVVAFGLTPLQMICMFVILLPLALCSNIPQDESGLRSNRIGNVIDIDSKNLKCDNTRCTMLSSVIATLPLVDGSGVVLKSKDGDREYAKKYTIKNPHLKTSCSYEYSSPHIKLGGKRLVYCCKGKTECNSGNQNMMLQSPVGGMPNKPEYIPLDPSNPLKSLDCPKAVTCRSPIVNFFWLGAGCYSVNDGTAVGYEFYLPDIKKPMVNVFKCKVVEMSYTVCSDTTCVDINGLEEDIERGKIKFEHIKQHLPVEFTVGAVSTVGEIKPDHVFYDLPNVGSNTANTLLAYKLNKIPQGDVCLSGSEYNDGSCDINTSGATPNMNCKSTIPEPTIEQISKQYESVNDVFHCNFEETSLSWTTGKVRRKIRIADQDFEDEQTYSWPSITLSTKNCMFGMTDIDLMAMGNLDLDIVKYSGKITRVQCSGFYNRNQKTVLTFTLDKSDGVIDFKCPNSFTDTCVFNTATTSSCNVTTLLPFKHNCVYGGDQIEVDCSGLEFSEADPTSGHTIGWTGSDSIMTWPSSIKIMFTNWWGIGLLIVSIIFGVILLLWIIHVSITIVHAHKVASATGSKLAAHNAGYEHIVLDDDVYNQIIKRDMDDEYAGKYMRQRGRDRSNMNTDNSAMNYRRGNMLD</sequence>
<feature type="transmembrane region" description="Helical" evidence="2">
    <location>
        <begin position="9"/>
        <end position="27"/>
    </location>
</feature>
<feature type="transmembrane region" description="Helical" evidence="2">
    <location>
        <begin position="1387"/>
        <end position="1415"/>
    </location>
</feature>
<reference evidence="3" key="1">
    <citation type="journal article" date="2016" name="Nature">
        <title>Redefining the invertebrate RNA virosphere.</title>
        <authorList>
            <person name="Shi M."/>
            <person name="Lin X.D."/>
            <person name="Tian J.H."/>
            <person name="Chen L.J."/>
            <person name="Chen X."/>
            <person name="Li C.X."/>
            <person name="Qin X.C."/>
            <person name="Li J."/>
            <person name="Cao J.P."/>
            <person name="Eden J.S."/>
            <person name="Buchmann J."/>
            <person name="Wang W."/>
            <person name="Xu J."/>
            <person name="Holmes E.C."/>
            <person name="Zhang Y.Z."/>
        </authorList>
    </citation>
    <scope>NUCLEOTIDE SEQUENCE</scope>
    <source>
        <strain evidence="3">QTM27070</strain>
    </source>
</reference>
<feature type="transmembrane region" description="Helical" evidence="2">
    <location>
        <begin position="316"/>
        <end position="335"/>
    </location>
</feature>
<protein>
    <submittedName>
        <fullName evidence="3">Putative glycoprotein</fullName>
    </submittedName>
</protein>
<dbReference type="EMBL" id="KX884783">
    <property type="protein sequence ID" value="APG79272.1"/>
    <property type="molecule type" value="Genomic_RNA"/>
</dbReference>
<feature type="compositionally biased region" description="Polar residues" evidence="1">
    <location>
        <begin position="824"/>
        <end position="839"/>
    </location>
</feature>
<feature type="transmembrane region" description="Helical" evidence="2">
    <location>
        <begin position="206"/>
        <end position="230"/>
    </location>
</feature>
<evidence type="ECO:0000256" key="2">
    <source>
        <dbReference type="SAM" id="Phobius"/>
    </source>
</evidence>
<name>A0A1L3KPG6_9VIRU</name>
<keyword evidence="2" id="KW-1133">Transmembrane helix</keyword>
<proteinExistence type="predicted"/>
<evidence type="ECO:0000313" key="3">
    <source>
        <dbReference type="EMBL" id="APG79272.1"/>
    </source>
</evidence>
<feature type="transmembrane region" description="Helical" evidence="2">
    <location>
        <begin position="1515"/>
        <end position="1537"/>
    </location>
</feature>
<accession>A0A1L3KPG6</accession>
<feature type="compositionally biased region" description="Basic and acidic residues" evidence="1">
    <location>
        <begin position="840"/>
        <end position="853"/>
    </location>
</feature>
<feature type="transmembrane region" description="Helical" evidence="2">
    <location>
        <begin position="33"/>
        <end position="52"/>
    </location>
</feature>
<keyword evidence="2" id="KW-0812">Transmembrane</keyword>
<feature type="region of interest" description="Disordered" evidence="1">
    <location>
        <begin position="2120"/>
        <end position="2143"/>
    </location>
</feature>
<keyword evidence="2" id="KW-0472">Membrane</keyword>
<evidence type="ECO:0000256" key="1">
    <source>
        <dbReference type="SAM" id="MobiDB-lite"/>
    </source>
</evidence>
<organism evidence="3">
    <name type="scientific">Hubei bunya-like virus 10</name>
    <dbReference type="NCBI Taxonomy" id="1922843"/>
    <lineage>
        <taxon>Viruses</taxon>
        <taxon>Riboviria</taxon>
    </lineage>
</organism>
<feature type="transmembrane region" description="Helical" evidence="2">
    <location>
        <begin position="2042"/>
        <end position="2063"/>
    </location>
</feature>
<feature type="region of interest" description="Disordered" evidence="1">
    <location>
        <begin position="824"/>
        <end position="853"/>
    </location>
</feature>